<evidence type="ECO:0000256" key="1">
    <source>
        <dbReference type="ARBA" id="ARBA00006738"/>
    </source>
</evidence>
<reference evidence="3 4" key="1">
    <citation type="submission" date="2020-05" db="EMBL/GenBank/DDBJ databases">
        <title>Draft genome sequence of Desulfovibrio psychrotolerans JS1T.</title>
        <authorList>
            <person name="Ueno A."/>
            <person name="Tamazawa S."/>
            <person name="Tamamura S."/>
            <person name="Murakami T."/>
            <person name="Kiyama T."/>
            <person name="Inomata H."/>
            <person name="Amano Y."/>
            <person name="Miyakawa K."/>
            <person name="Tamaki H."/>
            <person name="Naganuma T."/>
            <person name="Kaneko K."/>
        </authorList>
    </citation>
    <scope>NUCLEOTIDE SEQUENCE [LARGE SCALE GENOMIC DNA]</scope>
    <source>
        <strain evidence="3 4">JS1</strain>
    </source>
</reference>
<evidence type="ECO:0000256" key="2">
    <source>
        <dbReference type="HAMAP-Rule" id="MF_00048"/>
    </source>
</evidence>
<proteinExistence type="inferred from homology"/>
<dbReference type="GO" id="GO:0003676">
    <property type="term" value="F:nucleic acid binding"/>
    <property type="evidence" value="ECO:0007669"/>
    <property type="project" value="InterPro"/>
</dbReference>
<dbReference type="InterPro" id="IPR011856">
    <property type="entry name" value="tRNA_endonuc-like_dom_sf"/>
</dbReference>
<dbReference type="EMBL" id="BLVP01000008">
    <property type="protein sequence ID" value="GFM36915.1"/>
    <property type="molecule type" value="Genomic_DNA"/>
</dbReference>
<dbReference type="SUPFAM" id="SSF52980">
    <property type="entry name" value="Restriction endonuclease-like"/>
    <property type="match status" value="1"/>
</dbReference>
<dbReference type="PANTHER" id="PTHR34039">
    <property type="entry name" value="UPF0102 PROTEIN YRAN"/>
    <property type="match status" value="1"/>
</dbReference>
<dbReference type="InterPro" id="IPR011335">
    <property type="entry name" value="Restrct_endonuc-II-like"/>
</dbReference>
<dbReference type="PANTHER" id="PTHR34039:SF1">
    <property type="entry name" value="UPF0102 PROTEIN YRAN"/>
    <property type="match status" value="1"/>
</dbReference>
<dbReference type="HAMAP" id="MF_00048">
    <property type="entry name" value="UPF0102"/>
    <property type="match status" value="1"/>
</dbReference>
<dbReference type="RefSeq" id="WP_174409583.1">
    <property type="nucleotide sequence ID" value="NZ_BLVP01000008.1"/>
</dbReference>
<keyword evidence="4" id="KW-1185">Reference proteome</keyword>
<name>A0A7J0BUR5_9BACT</name>
<dbReference type="Proteomes" id="UP000503820">
    <property type="component" value="Unassembled WGS sequence"/>
</dbReference>
<comment type="caution">
    <text evidence="3">The sequence shown here is derived from an EMBL/GenBank/DDBJ whole genome shotgun (WGS) entry which is preliminary data.</text>
</comment>
<dbReference type="CDD" id="cd20736">
    <property type="entry name" value="PoNe_Nuclease"/>
    <property type="match status" value="1"/>
</dbReference>
<organism evidence="3 4">
    <name type="scientific">Desulfovibrio psychrotolerans</name>
    <dbReference type="NCBI Taxonomy" id="415242"/>
    <lineage>
        <taxon>Bacteria</taxon>
        <taxon>Pseudomonadati</taxon>
        <taxon>Thermodesulfobacteriota</taxon>
        <taxon>Desulfovibrionia</taxon>
        <taxon>Desulfovibrionales</taxon>
        <taxon>Desulfovibrionaceae</taxon>
        <taxon>Desulfovibrio</taxon>
    </lineage>
</organism>
<dbReference type="Pfam" id="PF02021">
    <property type="entry name" value="UPF0102"/>
    <property type="match status" value="1"/>
</dbReference>
<dbReference type="NCBIfam" id="TIGR00252">
    <property type="entry name" value="YraN family protein"/>
    <property type="match status" value="1"/>
</dbReference>
<comment type="similarity">
    <text evidence="1 2">Belongs to the UPF0102 family.</text>
</comment>
<dbReference type="Gene3D" id="3.40.1350.10">
    <property type="match status" value="1"/>
</dbReference>
<dbReference type="InterPro" id="IPR003509">
    <property type="entry name" value="UPF0102_YraN-like"/>
</dbReference>
<gene>
    <name evidence="3" type="ORF">DSM19430T_15990</name>
</gene>
<protein>
    <recommendedName>
        <fullName evidence="2">UPF0102 protein DSM19430T_15990</fullName>
    </recommendedName>
</protein>
<sequence length="134" mass="14885">MTARHLVTGTDGEDAAARHLASRGYRIVHRNWRHGRLELDIICRKEATIVFVEVKTRSRGALQSPAEALTPAKRRTLVLAAQHFLTASGLWNSPSRFDLVAVVRDGDAYLVEHTENAFDLSEPVGGGNTAWQPW</sequence>
<evidence type="ECO:0000313" key="4">
    <source>
        <dbReference type="Proteomes" id="UP000503820"/>
    </source>
</evidence>
<evidence type="ECO:0000313" key="3">
    <source>
        <dbReference type="EMBL" id="GFM36915.1"/>
    </source>
</evidence>
<accession>A0A7J0BUR5</accession>
<dbReference type="AlphaFoldDB" id="A0A7J0BUR5"/>